<organism evidence="1 2">
    <name type="scientific">Ancylostoma ceylanicum</name>
    <dbReference type="NCBI Taxonomy" id="53326"/>
    <lineage>
        <taxon>Eukaryota</taxon>
        <taxon>Metazoa</taxon>
        <taxon>Ecdysozoa</taxon>
        <taxon>Nematoda</taxon>
        <taxon>Chromadorea</taxon>
        <taxon>Rhabditida</taxon>
        <taxon>Rhabditina</taxon>
        <taxon>Rhabditomorpha</taxon>
        <taxon>Strongyloidea</taxon>
        <taxon>Ancylostomatidae</taxon>
        <taxon>Ancylostomatinae</taxon>
        <taxon>Ancylostoma</taxon>
    </lineage>
</organism>
<name>A0A016WT89_9BILA</name>
<protein>
    <submittedName>
        <fullName evidence="1">Uncharacterized protein</fullName>
    </submittedName>
</protein>
<keyword evidence="2" id="KW-1185">Reference proteome</keyword>
<gene>
    <name evidence="1" type="primary">Acey_s0516.g2801</name>
    <name evidence="1" type="ORF">Y032_0516g2801</name>
</gene>
<evidence type="ECO:0000313" key="2">
    <source>
        <dbReference type="Proteomes" id="UP000024635"/>
    </source>
</evidence>
<reference evidence="2" key="1">
    <citation type="journal article" date="2015" name="Nat. Genet.">
        <title>The genome and transcriptome of the zoonotic hookworm Ancylostoma ceylanicum identify infection-specific gene families.</title>
        <authorList>
            <person name="Schwarz E.M."/>
            <person name="Hu Y."/>
            <person name="Antoshechkin I."/>
            <person name="Miller M.M."/>
            <person name="Sternberg P.W."/>
            <person name="Aroian R.V."/>
        </authorList>
    </citation>
    <scope>NUCLEOTIDE SEQUENCE</scope>
    <source>
        <strain evidence="2">HY135</strain>
    </source>
</reference>
<dbReference type="Proteomes" id="UP000024635">
    <property type="component" value="Unassembled WGS sequence"/>
</dbReference>
<evidence type="ECO:0000313" key="1">
    <source>
        <dbReference type="EMBL" id="EYC42826.1"/>
    </source>
</evidence>
<dbReference type="EMBL" id="JARK01000116">
    <property type="protein sequence ID" value="EYC42826.1"/>
    <property type="molecule type" value="Genomic_DNA"/>
</dbReference>
<sequence>MSTFHRANAKRREKMVIRFATSVMNNPCEHASGTSRAKLEKINKINKSINMSNKMGVRSEISVMDYHSGHISIWIGPKLRKPIKSTDKSILGSISSCEE</sequence>
<proteinExistence type="predicted"/>
<dbReference type="AlphaFoldDB" id="A0A016WT89"/>
<accession>A0A016WT89</accession>
<comment type="caution">
    <text evidence="1">The sequence shown here is derived from an EMBL/GenBank/DDBJ whole genome shotgun (WGS) entry which is preliminary data.</text>
</comment>